<gene>
    <name evidence="1" type="ORF">OIE82_35685</name>
</gene>
<evidence type="ECO:0000313" key="1">
    <source>
        <dbReference type="EMBL" id="WUU58522.1"/>
    </source>
</evidence>
<name>A0ABZ1YIQ2_9ACTN</name>
<dbReference type="RefSeq" id="WP_266477729.1">
    <property type="nucleotide sequence ID" value="NZ_CP109208.1"/>
</dbReference>
<proteinExistence type="predicted"/>
<sequence>MPGQKCAPDRAGRSQLHRDRIYDARRSLEPLPPYRILPPDTDRVLMEWDPHTADTPVVSWHHSVLEDLAGYPYEAAALLWLALADAGMLRPDGPKLSNFMLGLILMPIDFLTGQEILEAVDRLAARGFINRTDPDDIRALEIDRDAIRIVGRRELDPRFLMQWNAAKASWPGPPPPQPEA</sequence>
<protein>
    <submittedName>
        <fullName evidence="1">Uncharacterized protein</fullName>
    </submittedName>
</protein>
<geneLocation type="plasmid" evidence="1">
    <name>unnamed1</name>
</geneLocation>
<accession>A0ABZ1YIQ2</accession>
<dbReference type="EMBL" id="CP109208">
    <property type="protein sequence ID" value="WUU58522.1"/>
    <property type="molecule type" value="Genomic_DNA"/>
</dbReference>
<reference evidence="1" key="1">
    <citation type="submission" date="2022-10" db="EMBL/GenBank/DDBJ databases">
        <title>The complete genomes of actinobacterial strains from the NBC collection.</title>
        <authorList>
            <person name="Joergensen T.S."/>
            <person name="Alvarez Arevalo M."/>
            <person name="Sterndorff E.B."/>
            <person name="Faurdal D."/>
            <person name="Vuksanovic O."/>
            <person name="Mourched A.-S."/>
            <person name="Charusanti P."/>
            <person name="Shaw S."/>
            <person name="Blin K."/>
            <person name="Weber T."/>
        </authorList>
    </citation>
    <scope>NUCLEOTIDE SEQUENCE [LARGE SCALE GENOMIC DNA]</scope>
    <source>
        <strain evidence="1">NBC 01686</strain>
        <plasmid evidence="1">unnamed1</plasmid>
    </source>
</reference>
<organism evidence="1">
    <name type="scientific">Streptomyces althioticus</name>
    <dbReference type="NCBI Taxonomy" id="83380"/>
    <lineage>
        <taxon>Bacteria</taxon>
        <taxon>Bacillati</taxon>
        <taxon>Actinomycetota</taxon>
        <taxon>Actinomycetes</taxon>
        <taxon>Kitasatosporales</taxon>
        <taxon>Streptomycetaceae</taxon>
        <taxon>Streptomyces</taxon>
        <taxon>Streptomyces althioticus group</taxon>
    </lineage>
</organism>
<keyword evidence="1" id="KW-0614">Plasmid</keyword>